<evidence type="ECO:0000256" key="2">
    <source>
        <dbReference type="ARBA" id="ARBA00022679"/>
    </source>
</evidence>
<dbReference type="Gene3D" id="2.30.130.10">
    <property type="entry name" value="PUA domain"/>
    <property type="match status" value="1"/>
</dbReference>
<proteinExistence type="predicted"/>
<feature type="domain" description="S-adenosylmethionine-dependent methyltransferase" evidence="4">
    <location>
        <begin position="184"/>
        <end position="379"/>
    </location>
</feature>
<keyword evidence="7" id="KW-1185">Reference proteome</keyword>
<dbReference type="Pfam" id="PF17785">
    <property type="entry name" value="PUA_3"/>
    <property type="match status" value="1"/>
</dbReference>
<dbReference type="STRING" id="115783.SAMN02745119_00249"/>
<evidence type="ECO:0000259" key="5">
    <source>
        <dbReference type="Pfam" id="PF17785"/>
    </source>
</evidence>
<dbReference type="Gene3D" id="3.40.50.150">
    <property type="entry name" value="Vaccinia Virus protein VP39"/>
    <property type="match status" value="1"/>
</dbReference>
<keyword evidence="3" id="KW-0949">S-adenosyl-L-methionine</keyword>
<dbReference type="GO" id="GO:0008168">
    <property type="term" value="F:methyltransferase activity"/>
    <property type="evidence" value="ECO:0007669"/>
    <property type="project" value="UniProtKB-KW"/>
</dbReference>
<dbReference type="InterPro" id="IPR036974">
    <property type="entry name" value="PUA_sf"/>
</dbReference>
<evidence type="ECO:0000256" key="1">
    <source>
        <dbReference type="ARBA" id="ARBA00022603"/>
    </source>
</evidence>
<dbReference type="Proteomes" id="UP000190102">
    <property type="component" value="Unassembled WGS sequence"/>
</dbReference>
<name>A0A1T4K1E9_9BACT</name>
<dbReference type="OrthoDB" id="9805492at2"/>
<dbReference type="GO" id="GO:0003723">
    <property type="term" value="F:RNA binding"/>
    <property type="evidence" value="ECO:0007669"/>
    <property type="project" value="InterPro"/>
</dbReference>
<evidence type="ECO:0000256" key="3">
    <source>
        <dbReference type="ARBA" id="ARBA00022691"/>
    </source>
</evidence>
<keyword evidence="1 6" id="KW-0489">Methyltransferase</keyword>
<gene>
    <name evidence="6" type="ORF">SAMN02745119_00249</name>
</gene>
<dbReference type="PANTHER" id="PTHR43042">
    <property type="entry name" value="SAM-DEPENDENT METHYLTRANSFERASE"/>
    <property type="match status" value="1"/>
</dbReference>
<keyword evidence="2 6" id="KW-0808">Transferase</keyword>
<dbReference type="CDD" id="cd02440">
    <property type="entry name" value="AdoMet_MTases"/>
    <property type="match status" value="1"/>
</dbReference>
<dbReference type="SUPFAM" id="SSF88697">
    <property type="entry name" value="PUA domain-like"/>
    <property type="match status" value="1"/>
</dbReference>
<dbReference type="PANTHER" id="PTHR43042:SF3">
    <property type="entry name" value="RIBOSOMAL RNA LARGE SUBUNIT METHYLTRANSFERASE YWBD-RELATED"/>
    <property type="match status" value="1"/>
</dbReference>
<dbReference type="InterPro" id="IPR019614">
    <property type="entry name" value="SAM-dep_methyl-trfase"/>
</dbReference>
<evidence type="ECO:0000313" key="7">
    <source>
        <dbReference type="Proteomes" id="UP000190102"/>
    </source>
</evidence>
<dbReference type="AlphaFoldDB" id="A0A1T4K1E9"/>
<dbReference type="InterPro" id="IPR041532">
    <property type="entry name" value="RlmI-like_PUA"/>
</dbReference>
<evidence type="ECO:0000313" key="6">
    <source>
        <dbReference type="EMBL" id="SJZ36213.1"/>
    </source>
</evidence>
<dbReference type="InterPro" id="IPR029063">
    <property type="entry name" value="SAM-dependent_MTases_sf"/>
</dbReference>
<protein>
    <submittedName>
        <fullName evidence="6">SAM-dependent methyltransferase</fullName>
    </submittedName>
</protein>
<dbReference type="EMBL" id="FUWR01000001">
    <property type="protein sequence ID" value="SJZ36213.1"/>
    <property type="molecule type" value="Genomic_DNA"/>
</dbReference>
<reference evidence="7" key="1">
    <citation type="submission" date="2017-02" db="EMBL/GenBank/DDBJ databases">
        <authorList>
            <person name="Varghese N."/>
            <person name="Submissions S."/>
        </authorList>
    </citation>
    <scope>NUCLEOTIDE SEQUENCE [LARGE SCALE GENOMIC DNA]</scope>
    <source>
        <strain evidence="7">ATCC BAA-34</strain>
    </source>
</reference>
<feature type="domain" description="RlmI-like PUA" evidence="5">
    <location>
        <begin position="9"/>
        <end position="66"/>
    </location>
</feature>
<dbReference type="Gene3D" id="3.30.750.80">
    <property type="entry name" value="RNA methyltransferase domain (HRMD) like"/>
    <property type="match status" value="1"/>
</dbReference>
<organism evidence="6 7">
    <name type="scientific">Trichlorobacter thiogenes</name>
    <dbReference type="NCBI Taxonomy" id="115783"/>
    <lineage>
        <taxon>Bacteria</taxon>
        <taxon>Pseudomonadati</taxon>
        <taxon>Thermodesulfobacteriota</taxon>
        <taxon>Desulfuromonadia</taxon>
        <taxon>Geobacterales</taxon>
        <taxon>Geobacteraceae</taxon>
        <taxon>Trichlorobacter</taxon>
    </lineage>
</organism>
<dbReference type="InterPro" id="IPR015947">
    <property type="entry name" value="PUA-like_sf"/>
</dbReference>
<dbReference type="Pfam" id="PF10672">
    <property type="entry name" value="Methyltrans_SAM"/>
    <property type="match status" value="1"/>
</dbReference>
<accession>A0A1T4K1E9</accession>
<dbReference type="SUPFAM" id="SSF53335">
    <property type="entry name" value="S-adenosyl-L-methionine-dependent methyltransferases"/>
    <property type="match status" value="1"/>
</dbReference>
<evidence type="ECO:0000259" key="4">
    <source>
        <dbReference type="Pfam" id="PF10672"/>
    </source>
</evidence>
<dbReference type="CDD" id="cd11572">
    <property type="entry name" value="RlmI_M_like"/>
    <property type="match status" value="1"/>
</dbReference>
<sequence length="398" mass="44464">MEQRIVGQDTVRMLELGHPWIIADNFTKRWPKGKTGDLVQLTDERGKPMAIALLDPADRIVARVLSHQAMQFDRGWIKKRLQSTISLRERHADLSNTTAYRLVNAEGDGLPGLTVDRYGEYLMIQLYCEGWRPHLKLVTSVLQELLQPLGIYEKARPHNTRELEAVSDSKKYGRLLAGSAAPQRLEVQENGLTFLVSLEEGLNTGLFLDQRENRRGLMPRMAGKRFLNLFAYTGAFSVAAAASGATQVTSVDVSPGYTDWNRANFSANRLNHKKHRFLVGDCMARLAELASSKEQFDIIMMDPPSFSTTAKGRFTTRGGTSDLVAACLPLLVDGGLLICSSNHQKTDLADYLKELRRGALQAKSELRVIEQKGQPADFPYPVTLPEGRYLKYLVCVKG</sequence>
<dbReference type="RefSeq" id="WP_078788556.1">
    <property type="nucleotide sequence ID" value="NZ_FUWR01000001.1"/>
</dbReference>
<dbReference type="GO" id="GO:0032259">
    <property type="term" value="P:methylation"/>
    <property type="evidence" value="ECO:0007669"/>
    <property type="project" value="UniProtKB-KW"/>
</dbReference>